<keyword evidence="1" id="KW-0472">Membrane</keyword>
<name>A0A7W9E0X0_9SPHI</name>
<proteinExistence type="predicted"/>
<feature type="transmembrane region" description="Helical" evidence="1">
    <location>
        <begin position="93"/>
        <end position="112"/>
    </location>
</feature>
<protein>
    <submittedName>
        <fullName evidence="2">Putative membrane protein</fullName>
    </submittedName>
</protein>
<reference evidence="2 3" key="1">
    <citation type="submission" date="2020-08" db="EMBL/GenBank/DDBJ databases">
        <title>Genomic Encyclopedia of Type Strains, Phase IV (KMG-V): Genome sequencing to study the core and pangenomes of soil and plant-associated prokaryotes.</title>
        <authorList>
            <person name="Whitman W."/>
        </authorList>
    </citation>
    <scope>NUCLEOTIDE SEQUENCE [LARGE SCALE GENOMIC DNA]</scope>
    <source>
        <strain evidence="2 3">S3M1</strain>
    </source>
</reference>
<gene>
    <name evidence="2" type="ORF">HDE68_002973</name>
</gene>
<evidence type="ECO:0000313" key="2">
    <source>
        <dbReference type="EMBL" id="MBB5637060.1"/>
    </source>
</evidence>
<feature type="transmembrane region" description="Helical" evidence="1">
    <location>
        <begin position="38"/>
        <end position="55"/>
    </location>
</feature>
<sequence length="170" mass="18779">MGLSNLGIFHTAIGIIAIVAAAVDFIRNGKIDLSQVTGKIYFYLTLITSLTALGLSKHGGFNPGHVFALFIVILILVAYFLHSKQQGNNKARFFENILLSFSFFLSLVPTVNETFTRIPIGHPLAKAPTDPIIGQTLLLLFILFVIGSVFQFRGQKKLINQYNIVEPDDK</sequence>
<evidence type="ECO:0000313" key="3">
    <source>
        <dbReference type="Proteomes" id="UP000537204"/>
    </source>
</evidence>
<dbReference type="AlphaFoldDB" id="A0A7W9E0X0"/>
<feature type="transmembrane region" description="Helical" evidence="1">
    <location>
        <begin position="61"/>
        <end position="81"/>
    </location>
</feature>
<dbReference type="EMBL" id="JACHCE010000004">
    <property type="protein sequence ID" value="MBB5637060.1"/>
    <property type="molecule type" value="Genomic_DNA"/>
</dbReference>
<keyword evidence="1" id="KW-1133">Transmembrane helix</keyword>
<organism evidence="2 3">
    <name type="scientific">Pedobacter cryoconitis</name>
    <dbReference type="NCBI Taxonomy" id="188932"/>
    <lineage>
        <taxon>Bacteria</taxon>
        <taxon>Pseudomonadati</taxon>
        <taxon>Bacteroidota</taxon>
        <taxon>Sphingobacteriia</taxon>
        <taxon>Sphingobacteriales</taxon>
        <taxon>Sphingobacteriaceae</taxon>
        <taxon>Pedobacter</taxon>
    </lineage>
</organism>
<accession>A0A7W9E0X0</accession>
<keyword evidence="1" id="KW-0812">Transmembrane</keyword>
<evidence type="ECO:0000256" key="1">
    <source>
        <dbReference type="SAM" id="Phobius"/>
    </source>
</evidence>
<feature type="transmembrane region" description="Helical" evidence="1">
    <location>
        <begin position="6"/>
        <end position="26"/>
    </location>
</feature>
<dbReference type="Proteomes" id="UP000537204">
    <property type="component" value="Unassembled WGS sequence"/>
</dbReference>
<comment type="caution">
    <text evidence="2">The sequence shown here is derived from an EMBL/GenBank/DDBJ whole genome shotgun (WGS) entry which is preliminary data.</text>
</comment>
<feature type="transmembrane region" description="Helical" evidence="1">
    <location>
        <begin position="132"/>
        <end position="152"/>
    </location>
</feature>
<dbReference type="RefSeq" id="WP_183882948.1">
    <property type="nucleotide sequence ID" value="NZ_JACHCE010000004.1"/>
</dbReference>